<dbReference type="SMART" id="SM00209">
    <property type="entry name" value="TSP1"/>
    <property type="match status" value="6"/>
</dbReference>
<keyword evidence="1" id="KW-1015">Disulfide bond</keyword>
<dbReference type="EMBL" id="CAJNOR010009531">
    <property type="protein sequence ID" value="CAF1645569.1"/>
    <property type="molecule type" value="Genomic_DNA"/>
</dbReference>
<accession>A0A816E447</accession>
<dbReference type="PANTHER" id="PTHR11311:SF15">
    <property type="entry name" value="SPONDIN-2"/>
    <property type="match status" value="1"/>
</dbReference>
<feature type="compositionally biased region" description="Low complexity" evidence="2">
    <location>
        <begin position="1"/>
        <end position="77"/>
    </location>
</feature>
<feature type="non-terminal residue" evidence="4">
    <location>
        <position position="1186"/>
    </location>
</feature>
<dbReference type="Pfam" id="PF01826">
    <property type="entry name" value="TIL"/>
    <property type="match status" value="1"/>
</dbReference>
<dbReference type="Proteomes" id="UP000663828">
    <property type="component" value="Unassembled WGS sequence"/>
</dbReference>
<evidence type="ECO:0000259" key="3">
    <source>
        <dbReference type="Pfam" id="PF01826"/>
    </source>
</evidence>
<proteinExistence type="predicted"/>
<dbReference type="PANTHER" id="PTHR11311">
    <property type="entry name" value="SPONDIN"/>
    <property type="match status" value="1"/>
</dbReference>
<feature type="region of interest" description="Disordered" evidence="2">
    <location>
        <begin position="1"/>
        <end position="88"/>
    </location>
</feature>
<dbReference type="InterPro" id="IPR002919">
    <property type="entry name" value="TIL_dom"/>
</dbReference>
<evidence type="ECO:0000313" key="5">
    <source>
        <dbReference type="Proteomes" id="UP000663828"/>
    </source>
</evidence>
<keyword evidence="5" id="KW-1185">Reference proteome</keyword>
<dbReference type="AlphaFoldDB" id="A0A816E447"/>
<dbReference type="InterPro" id="IPR051418">
    <property type="entry name" value="Spondin/Thrombospondin_T1"/>
</dbReference>
<dbReference type="Pfam" id="PF00090">
    <property type="entry name" value="TSP_1"/>
    <property type="match status" value="5"/>
</dbReference>
<reference evidence="4" key="1">
    <citation type="submission" date="2021-02" db="EMBL/GenBank/DDBJ databases">
        <authorList>
            <person name="Nowell W R."/>
        </authorList>
    </citation>
    <scope>NUCLEOTIDE SEQUENCE</scope>
</reference>
<dbReference type="Gene3D" id="2.10.25.10">
    <property type="entry name" value="Laminin"/>
    <property type="match status" value="1"/>
</dbReference>
<dbReference type="Gene3D" id="2.20.100.10">
    <property type="entry name" value="Thrombospondin type-1 (TSP1) repeat"/>
    <property type="match status" value="5"/>
</dbReference>
<dbReference type="PROSITE" id="PS50092">
    <property type="entry name" value="TSP1"/>
    <property type="match status" value="6"/>
</dbReference>
<dbReference type="InterPro" id="IPR000884">
    <property type="entry name" value="TSP1_rpt"/>
</dbReference>
<dbReference type="FunFam" id="2.20.100.10:FF:000001">
    <property type="entry name" value="semaphorin-5A isoform X1"/>
    <property type="match status" value="1"/>
</dbReference>
<name>A0A816E447_ADIRI</name>
<evidence type="ECO:0000313" key="4">
    <source>
        <dbReference type="EMBL" id="CAF1645569.1"/>
    </source>
</evidence>
<feature type="non-terminal residue" evidence="4">
    <location>
        <position position="1"/>
    </location>
</feature>
<feature type="compositionally biased region" description="Polar residues" evidence="2">
    <location>
        <begin position="78"/>
        <end position="88"/>
    </location>
</feature>
<dbReference type="InterPro" id="IPR036084">
    <property type="entry name" value="Ser_inhib-like_sf"/>
</dbReference>
<gene>
    <name evidence="4" type="ORF">XAT740_LOCUS54072</name>
</gene>
<comment type="caution">
    <text evidence="4">The sequence shown here is derived from an EMBL/GenBank/DDBJ whole genome shotgun (WGS) entry which is preliminary data.</text>
</comment>
<dbReference type="SUPFAM" id="SSF57567">
    <property type="entry name" value="Serine protease inhibitors"/>
    <property type="match status" value="1"/>
</dbReference>
<feature type="domain" description="TIL" evidence="3">
    <location>
        <begin position="761"/>
        <end position="817"/>
    </location>
</feature>
<dbReference type="InterPro" id="IPR036383">
    <property type="entry name" value="TSP1_rpt_sf"/>
</dbReference>
<evidence type="ECO:0000256" key="1">
    <source>
        <dbReference type="ARBA" id="ARBA00023157"/>
    </source>
</evidence>
<organism evidence="4 5">
    <name type="scientific">Adineta ricciae</name>
    <name type="common">Rotifer</name>
    <dbReference type="NCBI Taxonomy" id="249248"/>
    <lineage>
        <taxon>Eukaryota</taxon>
        <taxon>Metazoa</taxon>
        <taxon>Spiralia</taxon>
        <taxon>Gnathifera</taxon>
        <taxon>Rotifera</taxon>
        <taxon>Eurotatoria</taxon>
        <taxon>Bdelloidea</taxon>
        <taxon>Adinetida</taxon>
        <taxon>Adinetidae</taxon>
        <taxon>Adineta</taxon>
    </lineage>
</organism>
<sequence>TGATEGTPGTGASTQTPGTAATQGTPGTAPTSGTGATEGTQGTTGTGATQGTTGTGVTQGTTGTGATEGTPGTGASTQTPGTIGTPVTLSTGIYESTSYGTFGSSTASVSVSSMVTLGSMKTTVTTAGNQTVTTGVPCYNSDVMYYNDAIVRIKVAETNVVIPVALMRADAAGYTSIDIEQPTFLVELNEFVVSQIVSISVPRKDGASNVNQIVVKFYGTNGEIIRNGTGQLWIVETIPGVTTIQQLVPQVPIGKLEIKVIGTTDGDLPKNISIIIIGCIPYERESSTTAASTKEVTSVSFTSTTTGPSVCVKVEAMKSQANIIEDIYTTPELAVNVNDFAPGQTGVSFPEIAVNPNITIVFNRPGNLFVVKVPEESETNVQQIAVSFFDEDDNLIVAYTSPLDSPVLPSTLDVSNVWKIVIEIMSTFNDESPKNVTLSVVGCFSEVTRPPSTTEVTGTTSACVLSQWQQWSTCSAECQYGRTRSRTRSVISGRCNQPLYDTDSCSNISCEECTITREKYRQQLDREPPSDDFVGYLINSTTLEVTNISIKIDDKIDRNASIFINNCTRLTCKPNGIIKEQVPCLEDCKYTPWSQWSRCNASCGKEGSRIHSRNLIPTHPYNPLCARQITETLPCIGDPCPCVKGVNCTCDVTQWCQWSSCSKSCGTGQQERTRQFRTSENENCTDTNLRETRPCNPQCCRIDGKFTEWSTWSTCSKPCDSGVQYRNRSCTNPTPSCNGKACTGNSYQTQVCHSHPCESNCTNGKIYDECANDCDRTCDSLTCDNQCRRPDTCVPGCICPPPKIMAPNGQCVERKECVCRLPTDNSTLVNGESNVRDPCTKYTCKDGCVVKQDKNCTVCEWSHWGPFTDCSNTCNGTQSRFRTFGGINCPDNRTEEYKRSCSSNCTIVCTYNAPNGSVITYKVGEIIQETACEKTVCRETGKIDTQPVNGANVDGKWSLWTSWTECSQTCKGIRKRYHLCISPEPKCAGKTCMALPDSEVDYVTTENNHTVRRETQYEKCNEICTTSPVPRTTVTPPVTTPHTECYVQNGSQVIVVPPKQVIINPVNPCEKCTCRNGKLDCFTTCAENEQTCLSKQDQDSNYRYTWIPPQPGHCCGICNKTRIESKCRLEILPAERVKVHNGKCISLTEVPRERCTGGCESGASNTLEMGNELYSFGNSTCMCCGP</sequence>
<dbReference type="CDD" id="cd19941">
    <property type="entry name" value="TIL"/>
    <property type="match status" value="1"/>
</dbReference>
<dbReference type="SUPFAM" id="SSF82895">
    <property type="entry name" value="TSP-1 type 1 repeat"/>
    <property type="match status" value="5"/>
</dbReference>
<protein>
    <recommendedName>
        <fullName evidence="3">TIL domain-containing protein</fullName>
    </recommendedName>
</protein>
<evidence type="ECO:0000256" key="2">
    <source>
        <dbReference type="SAM" id="MobiDB-lite"/>
    </source>
</evidence>